<feature type="domain" description="AB hydrolase-1" evidence="1">
    <location>
        <begin position="112"/>
        <end position="201"/>
    </location>
</feature>
<dbReference type="InParanoid" id="A0A1X2HNP5"/>
<dbReference type="OMA" id="YELHNCL"/>
<dbReference type="Pfam" id="PF00561">
    <property type="entry name" value="Abhydrolase_1"/>
    <property type="match status" value="1"/>
</dbReference>
<dbReference type="SUPFAM" id="SSF53474">
    <property type="entry name" value="alpha/beta-Hydrolases"/>
    <property type="match status" value="1"/>
</dbReference>
<dbReference type="InterPro" id="IPR000073">
    <property type="entry name" value="AB_hydrolase_1"/>
</dbReference>
<keyword evidence="2" id="KW-0378">Hydrolase</keyword>
<protein>
    <submittedName>
        <fullName evidence="2">Alpha/Beta hydrolase protein</fullName>
    </submittedName>
</protein>
<sequence length="364" mass="41189">MNLLKACVAASLFLLAIYSAIVVFLTLPIPQRLIIFMHWVKFPFVPRFSTPEYYGFGHNQIRNIQIQTADNVTLGAWHMLPTSYYVKHGIRQQEYVDPSVYDDALSDPSCETVIYFHGNAMHRAAPWRVDLYKKLGDKFDRLNVLILDYRGFGDSGGVPSEKGLEEDAKAALHWLRSRKVERISLIGHSLGTGVATTLALEMSNQGRPPQALILKAAYSSLPTLIFEFRLLSYFPLLSPLRLVPPVQEWVVSKLTHTFDSLSRIEHIDCPILITFGASDLEIPVHNSQILFHRAVEGATGSLFSDAWLSEIQPKRIPNEAMVYQKHNVYLVQLDHADHNNIGYFDYAYEAMADVTGWHRSSSGQ</sequence>
<dbReference type="Gene3D" id="3.40.50.1820">
    <property type="entry name" value="alpha/beta hydrolase"/>
    <property type="match status" value="1"/>
</dbReference>
<comment type="caution">
    <text evidence="2">The sequence shown here is derived from an EMBL/GenBank/DDBJ whole genome shotgun (WGS) entry which is preliminary data.</text>
</comment>
<dbReference type="AlphaFoldDB" id="A0A1X2HNP5"/>
<dbReference type="InterPro" id="IPR029058">
    <property type="entry name" value="AB_hydrolase_fold"/>
</dbReference>
<dbReference type="EMBL" id="MCGN01000002">
    <property type="protein sequence ID" value="ORZ00912.1"/>
    <property type="molecule type" value="Genomic_DNA"/>
</dbReference>
<dbReference type="GO" id="GO:0016787">
    <property type="term" value="F:hydrolase activity"/>
    <property type="evidence" value="ECO:0007669"/>
    <property type="project" value="UniProtKB-KW"/>
</dbReference>
<dbReference type="PANTHER" id="PTHR12277">
    <property type="entry name" value="ALPHA/BETA HYDROLASE DOMAIN-CONTAINING PROTEIN"/>
    <property type="match status" value="1"/>
</dbReference>
<proteinExistence type="predicted"/>
<evidence type="ECO:0000313" key="2">
    <source>
        <dbReference type="EMBL" id="ORZ00912.1"/>
    </source>
</evidence>
<keyword evidence="3" id="KW-1185">Reference proteome</keyword>
<dbReference type="STRING" id="13706.A0A1X2HNP5"/>
<gene>
    <name evidence="2" type="ORF">BCR43DRAFT_486029</name>
</gene>
<reference evidence="2 3" key="1">
    <citation type="submission" date="2016-07" db="EMBL/GenBank/DDBJ databases">
        <title>Pervasive Adenine N6-methylation of Active Genes in Fungi.</title>
        <authorList>
            <consortium name="DOE Joint Genome Institute"/>
            <person name="Mondo S.J."/>
            <person name="Dannebaum R.O."/>
            <person name="Kuo R.C."/>
            <person name="Labutti K."/>
            <person name="Haridas S."/>
            <person name="Kuo A."/>
            <person name="Salamov A."/>
            <person name="Ahrendt S.R."/>
            <person name="Lipzen A."/>
            <person name="Sullivan W."/>
            <person name="Andreopoulos W.B."/>
            <person name="Clum A."/>
            <person name="Lindquist E."/>
            <person name="Daum C."/>
            <person name="Ramamoorthy G.K."/>
            <person name="Gryganskyi A."/>
            <person name="Culley D."/>
            <person name="Magnuson J.K."/>
            <person name="James T.Y."/>
            <person name="O'Malley M.A."/>
            <person name="Stajich J.E."/>
            <person name="Spatafora J.W."/>
            <person name="Visel A."/>
            <person name="Grigoriev I.V."/>
        </authorList>
    </citation>
    <scope>NUCLEOTIDE SEQUENCE [LARGE SCALE GENOMIC DNA]</scope>
    <source>
        <strain evidence="2 3">NRRL 2496</strain>
    </source>
</reference>
<evidence type="ECO:0000313" key="3">
    <source>
        <dbReference type="Proteomes" id="UP000242180"/>
    </source>
</evidence>
<dbReference type="OrthoDB" id="446723at2759"/>
<accession>A0A1X2HNP5</accession>
<evidence type="ECO:0000259" key="1">
    <source>
        <dbReference type="Pfam" id="PF00561"/>
    </source>
</evidence>
<dbReference type="Proteomes" id="UP000242180">
    <property type="component" value="Unassembled WGS sequence"/>
</dbReference>
<organism evidence="2 3">
    <name type="scientific">Syncephalastrum racemosum</name>
    <name type="common">Filamentous fungus</name>
    <dbReference type="NCBI Taxonomy" id="13706"/>
    <lineage>
        <taxon>Eukaryota</taxon>
        <taxon>Fungi</taxon>
        <taxon>Fungi incertae sedis</taxon>
        <taxon>Mucoromycota</taxon>
        <taxon>Mucoromycotina</taxon>
        <taxon>Mucoromycetes</taxon>
        <taxon>Mucorales</taxon>
        <taxon>Syncephalastraceae</taxon>
        <taxon>Syncephalastrum</taxon>
    </lineage>
</organism>
<dbReference type="PANTHER" id="PTHR12277:SF81">
    <property type="entry name" value="PROTEIN ABHD13"/>
    <property type="match status" value="1"/>
</dbReference>
<name>A0A1X2HNP5_SYNRA</name>